<evidence type="ECO:0000313" key="2">
    <source>
        <dbReference type="EMBL" id="GBF51134.1"/>
    </source>
</evidence>
<dbReference type="Proteomes" id="UP000245133">
    <property type="component" value="Unassembled WGS sequence"/>
</dbReference>
<dbReference type="PANTHER" id="PTHR31157:SF1">
    <property type="entry name" value="SCP DOMAIN-CONTAINING PROTEIN"/>
    <property type="match status" value="1"/>
</dbReference>
<dbReference type="AlphaFoldDB" id="A0A2P2E2Q5"/>
<dbReference type="OrthoDB" id="9783944at2"/>
<dbReference type="SUPFAM" id="SSF55797">
    <property type="entry name" value="PR-1-like"/>
    <property type="match status" value="1"/>
</dbReference>
<dbReference type="EMBL" id="BFBB01000008">
    <property type="protein sequence ID" value="GBF51134.1"/>
    <property type="molecule type" value="Genomic_DNA"/>
</dbReference>
<organism evidence="2 3">
    <name type="scientific">Leptospira ryugenii</name>
    <dbReference type="NCBI Taxonomy" id="1917863"/>
    <lineage>
        <taxon>Bacteria</taxon>
        <taxon>Pseudomonadati</taxon>
        <taxon>Spirochaetota</taxon>
        <taxon>Spirochaetia</taxon>
        <taxon>Leptospirales</taxon>
        <taxon>Leptospiraceae</taxon>
        <taxon>Leptospira</taxon>
    </lineage>
</organism>
<protein>
    <submittedName>
        <fullName evidence="2">Cysteine-rich secretory family protein</fullName>
    </submittedName>
</protein>
<name>A0A2P2E2Q5_9LEPT</name>
<dbReference type="CDD" id="cd05379">
    <property type="entry name" value="CAP_bacterial"/>
    <property type="match status" value="1"/>
</dbReference>
<feature type="domain" description="SCP" evidence="1">
    <location>
        <begin position="113"/>
        <end position="256"/>
    </location>
</feature>
<dbReference type="RefSeq" id="WP_108977500.1">
    <property type="nucleotide sequence ID" value="NZ_BFBB01000008.1"/>
</dbReference>
<reference evidence="2 3" key="1">
    <citation type="submission" date="2018-02" db="EMBL/GenBank/DDBJ databases">
        <title>Novel Leptospira species isolated from soil and water in Japan.</title>
        <authorList>
            <person name="Nakao R."/>
            <person name="Masuzawa T."/>
        </authorList>
    </citation>
    <scope>NUCLEOTIDE SEQUENCE [LARGE SCALE GENOMIC DNA]</scope>
    <source>
        <strain evidence="2 3">YH101</strain>
    </source>
</reference>
<dbReference type="InterPro" id="IPR035940">
    <property type="entry name" value="CAP_sf"/>
</dbReference>
<dbReference type="Pfam" id="PF00188">
    <property type="entry name" value="CAP"/>
    <property type="match status" value="1"/>
</dbReference>
<accession>A0A2P2E2Q5</accession>
<dbReference type="Gene3D" id="3.40.33.10">
    <property type="entry name" value="CAP"/>
    <property type="match status" value="1"/>
</dbReference>
<sequence>MLFVTRTTISILILFLISCVSPPPKVEKVVVPEKKIEKKETVQEDTQPKTELAFLESIEDGRNIPSSGNWTAEQYNSFNEQTFFSYEPAKQTIDFQNFDYPLLHAAIFYTASKERRKLGMKAFKYSSLCEQAAFGHAQDMVKYDFYSHTSKVTGKETLRDRLELVGLVKPISGENIISAFALDYKPGTPLYTPDQNTHKKFSYTRNGPPIPNHTYISLADYLVETWMNAPAQRRNILNPDFSYLGTGAYYYQDAKFQNIDRVKAVMVFSSKP</sequence>
<dbReference type="InterPro" id="IPR014044">
    <property type="entry name" value="CAP_dom"/>
</dbReference>
<dbReference type="PROSITE" id="PS51257">
    <property type="entry name" value="PROKAR_LIPOPROTEIN"/>
    <property type="match status" value="1"/>
</dbReference>
<comment type="caution">
    <text evidence="2">The sequence shown here is derived from an EMBL/GenBank/DDBJ whole genome shotgun (WGS) entry which is preliminary data.</text>
</comment>
<evidence type="ECO:0000313" key="3">
    <source>
        <dbReference type="Proteomes" id="UP000245133"/>
    </source>
</evidence>
<evidence type="ECO:0000259" key="1">
    <source>
        <dbReference type="Pfam" id="PF00188"/>
    </source>
</evidence>
<proteinExistence type="predicted"/>
<dbReference type="PANTHER" id="PTHR31157">
    <property type="entry name" value="SCP DOMAIN-CONTAINING PROTEIN"/>
    <property type="match status" value="1"/>
</dbReference>
<gene>
    <name evidence="2" type="ORF">LPTSP4_26660</name>
</gene>
<keyword evidence="3" id="KW-1185">Reference proteome</keyword>